<dbReference type="VEuPathDB" id="VectorBase:CPIJ039888"/>
<dbReference type="GO" id="GO:0030425">
    <property type="term" value="C:dendrite"/>
    <property type="evidence" value="ECO:0007669"/>
    <property type="project" value="TreeGrafter"/>
</dbReference>
<dbReference type="VEuPathDB" id="VectorBase:CQUJHB002009"/>
<dbReference type="GO" id="GO:0008049">
    <property type="term" value="P:male courtship behavior"/>
    <property type="evidence" value="ECO:0007669"/>
    <property type="project" value="TreeGrafter"/>
</dbReference>
<proteinExistence type="inferred from homology"/>
<dbReference type="InParanoid" id="A0A1S4KIE2"/>
<dbReference type="GO" id="GO:0030424">
    <property type="term" value="C:axon"/>
    <property type="evidence" value="ECO:0007669"/>
    <property type="project" value="TreeGrafter"/>
</dbReference>
<keyword evidence="3 8" id="KW-0812">Transmembrane</keyword>
<evidence type="ECO:0000256" key="7">
    <source>
        <dbReference type="ARBA" id="ARBA00023224"/>
    </source>
</evidence>
<dbReference type="PANTHER" id="PTHR21143">
    <property type="entry name" value="INVERTEBRATE GUSTATORY RECEPTOR"/>
    <property type="match status" value="1"/>
</dbReference>
<organism evidence="9 10">
    <name type="scientific">Culex quinquefasciatus</name>
    <name type="common">Southern house mosquito</name>
    <name type="synonym">Culex pungens</name>
    <dbReference type="NCBI Taxonomy" id="7176"/>
    <lineage>
        <taxon>Eukaryota</taxon>
        <taxon>Metazoa</taxon>
        <taxon>Ecdysozoa</taxon>
        <taxon>Arthropoda</taxon>
        <taxon>Hexapoda</taxon>
        <taxon>Insecta</taxon>
        <taxon>Pterygota</taxon>
        <taxon>Neoptera</taxon>
        <taxon>Endopterygota</taxon>
        <taxon>Diptera</taxon>
        <taxon>Nematocera</taxon>
        <taxon>Culicoidea</taxon>
        <taxon>Culicidae</taxon>
        <taxon>Culicinae</taxon>
        <taxon>Culicini</taxon>
        <taxon>Culex</taxon>
        <taxon>Culex</taxon>
    </lineage>
</organism>
<comment type="subcellular location">
    <subcellularLocation>
        <location evidence="1 8">Cell membrane</location>
        <topology evidence="1 8">Multi-pass membrane protein</topology>
    </subcellularLocation>
</comment>
<keyword evidence="4 8" id="KW-1133">Transmembrane helix</keyword>
<feature type="transmembrane region" description="Helical" evidence="8">
    <location>
        <begin position="43"/>
        <end position="60"/>
    </location>
</feature>
<evidence type="ECO:0000256" key="4">
    <source>
        <dbReference type="ARBA" id="ARBA00022989"/>
    </source>
</evidence>
<dbReference type="GO" id="GO:0007165">
    <property type="term" value="P:signal transduction"/>
    <property type="evidence" value="ECO:0007669"/>
    <property type="project" value="UniProtKB-KW"/>
</dbReference>
<keyword evidence="5 8" id="KW-0472">Membrane</keyword>
<dbReference type="PANTHER" id="PTHR21143:SF133">
    <property type="entry name" value="GUSTATORY AND PHEROMONE RECEPTOR 32A-RELATED"/>
    <property type="match status" value="1"/>
</dbReference>
<feature type="transmembrane region" description="Helical" evidence="8">
    <location>
        <begin position="300"/>
        <end position="320"/>
    </location>
</feature>
<feature type="transmembrane region" description="Helical" evidence="8">
    <location>
        <begin position="80"/>
        <end position="111"/>
    </location>
</feature>
<evidence type="ECO:0000256" key="2">
    <source>
        <dbReference type="ARBA" id="ARBA00022475"/>
    </source>
</evidence>
<protein>
    <recommendedName>
        <fullName evidence="8">Gustatory receptor</fullName>
    </recommendedName>
</protein>
<dbReference type="InterPro" id="IPR013604">
    <property type="entry name" value="7TM_chemorcpt"/>
</dbReference>
<dbReference type="Pfam" id="PF08395">
    <property type="entry name" value="7tm_7"/>
    <property type="match status" value="1"/>
</dbReference>
<evidence type="ECO:0000313" key="10">
    <source>
        <dbReference type="Proteomes" id="UP000002320"/>
    </source>
</evidence>
<comment type="function">
    <text evidence="8">Gustatory receptor which mediates acceptance or avoidance behavior, depending on its substrates.</text>
</comment>
<evidence type="ECO:0000256" key="5">
    <source>
        <dbReference type="ARBA" id="ARBA00023136"/>
    </source>
</evidence>
<dbReference type="AlphaFoldDB" id="A0A1S4KIE2"/>
<dbReference type="Proteomes" id="UP000002320">
    <property type="component" value="Unassembled WGS sequence"/>
</dbReference>
<evidence type="ECO:0000256" key="3">
    <source>
        <dbReference type="ARBA" id="ARBA00022692"/>
    </source>
</evidence>
<keyword evidence="10" id="KW-1185">Reference proteome</keyword>
<keyword evidence="6 8" id="KW-0675">Receptor</keyword>
<evidence type="ECO:0000256" key="1">
    <source>
        <dbReference type="ARBA" id="ARBA00004651"/>
    </source>
</evidence>
<evidence type="ECO:0000256" key="8">
    <source>
        <dbReference type="RuleBase" id="RU363108"/>
    </source>
</evidence>
<dbReference type="GO" id="GO:0007635">
    <property type="term" value="P:chemosensory behavior"/>
    <property type="evidence" value="ECO:0007669"/>
    <property type="project" value="TreeGrafter"/>
</dbReference>
<name>A0A1S4KIE2_CULQU</name>
<dbReference type="GO" id="GO:0043025">
    <property type="term" value="C:neuronal cell body"/>
    <property type="evidence" value="ECO:0007669"/>
    <property type="project" value="TreeGrafter"/>
</dbReference>
<feature type="transmembrane region" description="Helical" evidence="8">
    <location>
        <begin position="274"/>
        <end position="294"/>
    </location>
</feature>
<feature type="transmembrane region" description="Helical" evidence="8">
    <location>
        <begin position="381"/>
        <end position="401"/>
    </location>
</feature>
<keyword evidence="7 8" id="KW-0807">Transducer</keyword>
<feature type="transmembrane region" description="Helical" evidence="8">
    <location>
        <begin position="184"/>
        <end position="205"/>
    </location>
</feature>
<sequence length="405" mass="46295">MNRRFTTIQFKVTYQVFICILKIFGLFPFGYNCVERRYFESKVLYAYSGILLGIYIYFVGSFKWNIVKNMSMESSQYNIFLMASALVLVYVGVVVTSLVALFFSSNFLVLFNDLRRLWYKMKVLSTIPSILDRKLLTRFFVKIFIIDGGYFLGIAYANSRQLFGHADVNEQTVLYDTLYNLHNFAANATFTNLFVAISYLGAHYYRLINVRIRNVHQKLEKVSNDNTAKKRLVFSRIARELHQLAQWHGQVNQLILSFMDLHGASLSAMVLKNFMILLGSLFGAYVTTVVQLSMGLPVQGGLVAFHLLMVSFYFVQYYYLVASAAIFTKRAEKSGTILDSLARIDESGGHLEDLIATFSLELLHRNNKIENNGMFIVDYSLIYAALASILGYLIIAVQFQITDVT</sequence>
<dbReference type="FunCoup" id="A0A1S4KIE2">
    <property type="interactions" value="14"/>
</dbReference>
<dbReference type="GO" id="GO:0050909">
    <property type="term" value="P:sensory perception of taste"/>
    <property type="evidence" value="ECO:0007669"/>
    <property type="project" value="InterPro"/>
</dbReference>
<feature type="transmembrane region" description="Helical" evidence="8">
    <location>
        <begin position="12"/>
        <end position="31"/>
    </location>
</feature>
<reference evidence="9" key="1">
    <citation type="submission" date="2020-05" db="UniProtKB">
        <authorList>
            <consortium name="EnsemblMetazoa"/>
        </authorList>
    </citation>
    <scope>IDENTIFICATION</scope>
    <source>
        <strain evidence="9">JHB</strain>
    </source>
</reference>
<keyword evidence="2 8" id="KW-1003">Cell membrane</keyword>
<dbReference type="GO" id="GO:0005886">
    <property type="term" value="C:plasma membrane"/>
    <property type="evidence" value="ECO:0007669"/>
    <property type="project" value="UniProtKB-SubCell"/>
</dbReference>
<comment type="similarity">
    <text evidence="8">Belongs to the insect chemoreceptor superfamily. Gustatory receptor (GR) family.</text>
</comment>
<dbReference type="GeneID" id="119770775"/>
<dbReference type="EnsemblMetazoa" id="CPIJ039888-RA">
    <property type="protein sequence ID" value="CPIJ039888-PA"/>
    <property type="gene ID" value="CPIJ039888"/>
</dbReference>
<evidence type="ECO:0000313" key="9">
    <source>
        <dbReference type="EnsemblMetazoa" id="CPIJ039888-PA"/>
    </source>
</evidence>
<dbReference type="RefSeq" id="XP_038122182.1">
    <property type="nucleotide sequence ID" value="XM_038266254.1"/>
</dbReference>
<evidence type="ECO:0000256" key="6">
    <source>
        <dbReference type="ARBA" id="ARBA00023170"/>
    </source>
</evidence>
<accession>A0A1S4KIE2</accession>
<dbReference type="OrthoDB" id="7764390at2759"/>